<evidence type="ECO:0000313" key="11">
    <source>
        <dbReference type="Proteomes" id="UP000824116"/>
    </source>
</evidence>
<dbReference type="Gene3D" id="3.40.50.2300">
    <property type="match status" value="1"/>
</dbReference>
<dbReference type="Gene3D" id="1.10.10.10">
    <property type="entry name" value="Winged helix-like DNA-binding domain superfamily/Winged helix DNA-binding domain"/>
    <property type="match status" value="1"/>
</dbReference>
<dbReference type="Proteomes" id="UP000824116">
    <property type="component" value="Unassembled WGS sequence"/>
</dbReference>
<evidence type="ECO:0000256" key="1">
    <source>
        <dbReference type="ARBA" id="ARBA00018672"/>
    </source>
</evidence>
<keyword evidence="2" id="KW-0805">Transcription regulation</keyword>
<feature type="domain" description="Response regulatory" evidence="8">
    <location>
        <begin position="3"/>
        <end position="116"/>
    </location>
</feature>
<reference evidence="10" key="1">
    <citation type="journal article" date="2021" name="PeerJ">
        <title>Extensive microbial diversity within the chicken gut microbiome revealed by metagenomics and culture.</title>
        <authorList>
            <person name="Gilroy R."/>
            <person name="Ravi A."/>
            <person name="Getino M."/>
            <person name="Pursley I."/>
            <person name="Horton D.L."/>
            <person name="Alikhan N.F."/>
            <person name="Baker D."/>
            <person name="Gharbi K."/>
            <person name="Hall N."/>
            <person name="Watson M."/>
            <person name="Adriaenssens E.M."/>
            <person name="Foster-Nyarko E."/>
            <person name="Jarju S."/>
            <person name="Secka A."/>
            <person name="Antonio M."/>
            <person name="Oren A."/>
            <person name="Chaudhuri R.R."/>
            <person name="La Ragione R."/>
            <person name="Hildebrand F."/>
            <person name="Pallen M.J."/>
        </authorList>
    </citation>
    <scope>NUCLEOTIDE SEQUENCE</scope>
    <source>
        <strain evidence="10">CHK196-3914</strain>
    </source>
</reference>
<dbReference type="Gene3D" id="6.10.250.690">
    <property type="match status" value="1"/>
</dbReference>
<evidence type="ECO:0000256" key="2">
    <source>
        <dbReference type="ARBA" id="ARBA00023015"/>
    </source>
</evidence>
<keyword evidence="3 7" id="KW-0238">DNA-binding</keyword>
<evidence type="ECO:0000259" key="8">
    <source>
        <dbReference type="PROSITE" id="PS50110"/>
    </source>
</evidence>
<dbReference type="Pfam" id="PF00072">
    <property type="entry name" value="Response_reg"/>
    <property type="match status" value="1"/>
</dbReference>
<dbReference type="InterPro" id="IPR039420">
    <property type="entry name" value="WalR-like"/>
</dbReference>
<dbReference type="GO" id="GO:0000156">
    <property type="term" value="F:phosphorelay response regulator activity"/>
    <property type="evidence" value="ECO:0007669"/>
    <property type="project" value="TreeGrafter"/>
</dbReference>
<dbReference type="GO" id="GO:0005829">
    <property type="term" value="C:cytosol"/>
    <property type="evidence" value="ECO:0007669"/>
    <property type="project" value="TreeGrafter"/>
</dbReference>
<keyword evidence="4" id="KW-0804">Transcription</keyword>
<sequence length="230" mass="25696">MTEILIIEDDKGLNTGIAIGLGSEKYHFTGCSTLKEAETAVKNTSFDLLILDLNLPDGSGYDFLREYRCHSDTPVLILTANDLEVNEVMGFELGANDYVTKPFSLAVLRARIENLLRTGASRRSGSSISVAPLYQDRSLLLDPVHQRFQKNGQEISLSRTEQRLLLTLLENRGNTVPRERLLETVWPDGTEYVEENALSVAVSRLRAKLEDTPSSPVHILNVYGIGYVWK</sequence>
<evidence type="ECO:0000256" key="7">
    <source>
        <dbReference type="PROSITE-ProRule" id="PRU01091"/>
    </source>
</evidence>
<name>A0A9D2GAK5_9FIRM</name>
<reference evidence="10" key="2">
    <citation type="submission" date="2021-04" db="EMBL/GenBank/DDBJ databases">
        <authorList>
            <person name="Gilroy R."/>
        </authorList>
    </citation>
    <scope>NUCLEOTIDE SEQUENCE</scope>
    <source>
        <strain evidence="10">CHK196-3914</strain>
    </source>
</reference>
<comment type="caution">
    <text evidence="10">The sequence shown here is derived from an EMBL/GenBank/DDBJ whole genome shotgun (WGS) entry which is preliminary data.</text>
</comment>
<dbReference type="InterPro" id="IPR001789">
    <property type="entry name" value="Sig_transdc_resp-reg_receiver"/>
</dbReference>
<dbReference type="InterPro" id="IPR036388">
    <property type="entry name" value="WH-like_DNA-bd_sf"/>
</dbReference>
<dbReference type="InterPro" id="IPR001867">
    <property type="entry name" value="OmpR/PhoB-type_DNA-bd"/>
</dbReference>
<gene>
    <name evidence="10" type="ORF">H9723_08455</name>
</gene>
<evidence type="ECO:0000256" key="3">
    <source>
        <dbReference type="ARBA" id="ARBA00023125"/>
    </source>
</evidence>
<evidence type="ECO:0000256" key="5">
    <source>
        <dbReference type="ARBA" id="ARBA00024867"/>
    </source>
</evidence>
<dbReference type="PROSITE" id="PS50110">
    <property type="entry name" value="RESPONSE_REGULATORY"/>
    <property type="match status" value="1"/>
</dbReference>
<dbReference type="InterPro" id="IPR011006">
    <property type="entry name" value="CheY-like_superfamily"/>
</dbReference>
<dbReference type="PROSITE" id="PS51755">
    <property type="entry name" value="OMPR_PHOB"/>
    <property type="match status" value="1"/>
</dbReference>
<dbReference type="SUPFAM" id="SSF46894">
    <property type="entry name" value="C-terminal effector domain of the bipartite response regulators"/>
    <property type="match status" value="1"/>
</dbReference>
<evidence type="ECO:0000259" key="9">
    <source>
        <dbReference type="PROSITE" id="PS51755"/>
    </source>
</evidence>
<evidence type="ECO:0000256" key="6">
    <source>
        <dbReference type="PROSITE-ProRule" id="PRU00169"/>
    </source>
</evidence>
<feature type="modified residue" description="4-aspartylphosphate" evidence="6">
    <location>
        <position position="52"/>
    </location>
</feature>
<dbReference type="AlphaFoldDB" id="A0A9D2GAK5"/>
<dbReference type="SMART" id="SM00862">
    <property type="entry name" value="Trans_reg_C"/>
    <property type="match status" value="1"/>
</dbReference>
<dbReference type="InterPro" id="IPR016032">
    <property type="entry name" value="Sig_transdc_resp-reg_C-effctor"/>
</dbReference>
<organism evidence="10 11">
    <name type="scientific">Candidatus Mediterraneibacter stercoravium</name>
    <dbReference type="NCBI Taxonomy" id="2838685"/>
    <lineage>
        <taxon>Bacteria</taxon>
        <taxon>Bacillati</taxon>
        <taxon>Bacillota</taxon>
        <taxon>Clostridia</taxon>
        <taxon>Lachnospirales</taxon>
        <taxon>Lachnospiraceae</taxon>
        <taxon>Mediterraneibacter</taxon>
    </lineage>
</organism>
<dbReference type="Pfam" id="PF00486">
    <property type="entry name" value="Trans_reg_C"/>
    <property type="match status" value="1"/>
</dbReference>
<feature type="DNA-binding region" description="OmpR/PhoB-type" evidence="7">
    <location>
        <begin position="125"/>
        <end position="230"/>
    </location>
</feature>
<dbReference type="GO" id="GO:0032993">
    <property type="term" value="C:protein-DNA complex"/>
    <property type="evidence" value="ECO:0007669"/>
    <property type="project" value="TreeGrafter"/>
</dbReference>
<dbReference type="PANTHER" id="PTHR48111:SF73">
    <property type="entry name" value="ALKALINE PHOSPHATASE SYNTHESIS TRANSCRIPTIONAL REGULATORY PROTEIN PHOP"/>
    <property type="match status" value="1"/>
</dbReference>
<dbReference type="PANTHER" id="PTHR48111">
    <property type="entry name" value="REGULATOR OF RPOS"/>
    <property type="match status" value="1"/>
</dbReference>
<protein>
    <recommendedName>
        <fullName evidence="1">Stage 0 sporulation protein A homolog</fullName>
    </recommendedName>
</protein>
<dbReference type="GO" id="GO:0000976">
    <property type="term" value="F:transcription cis-regulatory region binding"/>
    <property type="evidence" value="ECO:0007669"/>
    <property type="project" value="TreeGrafter"/>
</dbReference>
<dbReference type="SUPFAM" id="SSF52172">
    <property type="entry name" value="CheY-like"/>
    <property type="match status" value="1"/>
</dbReference>
<dbReference type="GO" id="GO:0006355">
    <property type="term" value="P:regulation of DNA-templated transcription"/>
    <property type="evidence" value="ECO:0007669"/>
    <property type="project" value="InterPro"/>
</dbReference>
<accession>A0A9D2GAK5</accession>
<evidence type="ECO:0000313" key="10">
    <source>
        <dbReference type="EMBL" id="HIZ75252.1"/>
    </source>
</evidence>
<feature type="domain" description="OmpR/PhoB-type" evidence="9">
    <location>
        <begin position="125"/>
        <end position="230"/>
    </location>
</feature>
<dbReference type="CDD" id="cd00383">
    <property type="entry name" value="trans_reg_C"/>
    <property type="match status" value="1"/>
</dbReference>
<dbReference type="SMART" id="SM00448">
    <property type="entry name" value="REC"/>
    <property type="match status" value="1"/>
</dbReference>
<proteinExistence type="predicted"/>
<dbReference type="EMBL" id="DXAY01000194">
    <property type="protein sequence ID" value="HIZ75252.1"/>
    <property type="molecule type" value="Genomic_DNA"/>
</dbReference>
<keyword evidence="6" id="KW-0597">Phosphoprotein</keyword>
<comment type="function">
    <text evidence="5">May play the central regulatory role in sporulation. It may be an element of the effector pathway responsible for the activation of sporulation genes in response to nutritional stress. Spo0A may act in concert with spo0H (a sigma factor) to control the expression of some genes that are critical to the sporulation process.</text>
</comment>
<evidence type="ECO:0000256" key="4">
    <source>
        <dbReference type="ARBA" id="ARBA00023163"/>
    </source>
</evidence>